<dbReference type="EMBL" id="JBANQN010000003">
    <property type="protein sequence ID" value="KAK6794086.1"/>
    <property type="molecule type" value="Genomic_DNA"/>
</dbReference>
<reference evidence="2 3" key="1">
    <citation type="submission" date="2024-02" db="EMBL/GenBank/DDBJ databases">
        <title>de novo genome assembly of Solanum bulbocastanum strain 11H21.</title>
        <authorList>
            <person name="Hosaka A.J."/>
        </authorList>
    </citation>
    <scope>NUCLEOTIDE SEQUENCE [LARGE SCALE GENOMIC DNA]</scope>
    <source>
        <tissue evidence="2">Young leaves</tissue>
    </source>
</reference>
<sequence length="70" mass="8322">MEENILFITTKLEKIFLCGLFDVMEHLPIHLVQEARLGGLVQTRLMYQFESSKQIIKQRKRSKDQLFKVI</sequence>
<dbReference type="PANTHER" id="PTHR48258:SF4">
    <property type="entry name" value="DUF4216 DOMAIN-CONTAINING PROTEIN"/>
    <property type="match status" value="1"/>
</dbReference>
<dbReference type="InterPro" id="IPR025452">
    <property type="entry name" value="DUF4218"/>
</dbReference>
<proteinExistence type="predicted"/>
<dbReference type="Proteomes" id="UP001371456">
    <property type="component" value="Unassembled WGS sequence"/>
</dbReference>
<evidence type="ECO:0000313" key="2">
    <source>
        <dbReference type="EMBL" id="KAK6794086.1"/>
    </source>
</evidence>
<name>A0AAN8TZ12_SOLBU</name>
<dbReference type="Pfam" id="PF13960">
    <property type="entry name" value="DUF4218"/>
    <property type="match status" value="1"/>
</dbReference>
<dbReference type="PANTHER" id="PTHR48258">
    <property type="entry name" value="DUF4218 DOMAIN-CONTAINING PROTEIN-RELATED"/>
    <property type="match status" value="1"/>
</dbReference>
<evidence type="ECO:0000259" key="1">
    <source>
        <dbReference type="Pfam" id="PF13960"/>
    </source>
</evidence>
<comment type="caution">
    <text evidence="2">The sequence shown here is derived from an EMBL/GenBank/DDBJ whole genome shotgun (WGS) entry which is preliminary data.</text>
</comment>
<keyword evidence="3" id="KW-1185">Reference proteome</keyword>
<dbReference type="AlphaFoldDB" id="A0AAN8TZ12"/>
<organism evidence="2 3">
    <name type="scientific">Solanum bulbocastanum</name>
    <name type="common">Wild potato</name>
    <dbReference type="NCBI Taxonomy" id="147425"/>
    <lineage>
        <taxon>Eukaryota</taxon>
        <taxon>Viridiplantae</taxon>
        <taxon>Streptophyta</taxon>
        <taxon>Embryophyta</taxon>
        <taxon>Tracheophyta</taxon>
        <taxon>Spermatophyta</taxon>
        <taxon>Magnoliopsida</taxon>
        <taxon>eudicotyledons</taxon>
        <taxon>Gunneridae</taxon>
        <taxon>Pentapetalae</taxon>
        <taxon>asterids</taxon>
        <taxon>lamiids</taxon>
        <taxon>Solanales</taxon>
        <taxon>Solanaceae</taxon>
        <taxon>Solanoideae</taxon>
        <taxon>Solaneae</taxon>
        <taxon>Solanum</taxon>
    </lineage>
</organism>
<accession>A0AAN8TZ12</accession>
<gene>
    <name evidence="2" type="ORF">RDI58_007539</name>
</gene>
<feature type="domain" description="DUF4218" evidence="1">
    <location>
        <begin position="1"/>
        <end position="64"/>
    </location>
</feature>
<protein>
    <recommendedName>
        <fullName evidence="1">DUF4218 domain-containing protein</fullName>
    </recommendedName>
</protein>
<evidence type="ECO:0000313" key="3">
    <source>
        <dbReference type="Proteomes" id="UP001371456"/>
    </source>
</evidence>